<dbReference type="OrthoDB" id="9807397at2"/>
<dbReference type="AlphaFoldDB" id="A0A4R2RJV1"/>
<protein>
    <submittedName>
        <fullName evidence="2">NTP pyrophosphatase (Non-canonical NTP hydrolase)</fullName>
    </submittedName>
</protein>
<dbReference type="CDD" id="cd11531">
    <property type="entry name" value="NTP-PPase_BsYpjD"/>
    <property type="match status" value="1"/>
</dbReference>
<organism evidence="2 3">
    <name type="scientific">Heliophilum fasciatum</name>
    <dbReference type="NCBI Taxonomy" id="35700"/>
    <lineage>
        <taxon>Bacteria</taxon>
        <taxon>Bacillati</taxon>
        <taxon>Bacillota</taxon>
        <taxon>Clostridia</taxon>
        <taxon>Eubacteriales</taxon>
        <taxon>Heliobacteriaceae</taxon>
        <taxon>Heliophilum</taxon>
    </lineage>
</organism>
<dbReference type="InterPro" id="IPR047046">
    <property type="entry name" value="YpjD/YvdC"/>
</dbReference>
<dbReference type="SUPFAM" id="SSF101386">
    <property type="entry name" value="all-alpha NTP pyrophosphatases"/>
    <property type="match status" value="1"/>
</dbReference>
<dbReference type="PANTHER" id="PTHR42692">
    <property type="entry name" value="NUCLEOTIDE PYROPHOSPHOHYDROLASE"/>
    <property type="match status" value="1"/>
</dbReference>
<keyword evidence="3" id="KW-1185">Reference proteome</keyword>
<dbReference type="PANTHER" id="PTHR42692:SF1">
    <property type="entry name" value="NUCLEOTIDE PYROPHOSPHOHYDROLASE"/>
    <property type="match status" value="1"/>
</dbReference>
<dbReference type="GO" id="GO:0016787">
    <property type="term" value="F:hydrolase activity"/>
    <property type="evidence" value="ECO:0007669"/>
    <property type="project" value="UniProtKB-KW"/>
</dbReference>
<dbReference type="RefSeq" id="WP_131919949.1">
    <property type="nucleotide sequence ID" value="NZ_JAOQNU010000021.1"/>
</dbReference>
<dbReference type="PIRSF" id="PIRSF029904">
    <property type="entry name" value="UCP029904_pph"/>
    <property type="match status" value="1"/>
</dbReference>
<evidence type="ECO:0000313" key="3">
    <source>
        <dbReference type="Proteomes" id="UP000294813"/>
    </source>
</evidence>
<dbReference type="Proteomes" id="UP000294813">
    <property type="component" value="Unassembled WGS sequence"/>
</dbReference>
<gene>
    <name evidence="2" type="ORF">EDD73_12227</name>
</gene>
<dbReference type="InterPro" id="IPR012359">
    <property type="entry name" value="MazG-related_YpjD"/>
</dbReference>
<dbReference type="InterPro" id="IPR004518">
    <property type="entry name" value="MazG-like_dom"/>
</dbReference>
<reference evidence="2 3" key="1">
    <citation type="submission" date="2019-03" db="EMBL/GenBank/DDBJ databases">
        <title>Genomic Encyclopedia of Type Strains, Phase IV (KMG-IV): sequencing the most valuable type-strain genomes for metagenomic binning, comparative biology and taxonomic classification.</title>
        <authorList>
            <person name="Goeker M."/>
        </authorList>
    </citation>
    <scope>NUCLEOTIDE SEQUENCE [LARGE SCALE GENOMIC DNA]</scope>
    <source>
        <strain evidence="2 3">DSM 11170</strain>
    </source>
</reference>
<name>A0A4R2RJV1_9FIRM</name>
<evidence type="ECO:0000259" key="1">
    <source>
        <dbReference type="Pfam" id="PF03819"/>
    </source>
</evidence>
<dbReference type="Gene3D" id="1.10.287.1080">
    <property type="entry name" value="MazG-like"/>
    <property type="match status" value="1"/>
</dbReference>
<evidence type="ECO:0000313" key="2">
    <source>
        <dbReference type="EMBL" id="TCP62457.1"/>
    </source>
</evidence>
<sequence length="110" mass="12723">MGQPTQPTLQDVQAQVDRYISQYKEGYFDPQVLILRFCEELGELSREVSHRYGPKKKKPSEADGDMALELGDLLFILVCFANAQGYDLADIFERTMAKYETRDRGRWTPK</sequence>
<keyword evidence="2" id="KW-0378">Hydrolase</keyword>
<proteinExistence type="predicted"/>
<dbReference type="EMBL" id="SLXT01000022">
    <property type="protein sequence ID" value="TCP62457.1"/>
    <property type="molecule type" value="Genomic_DNA"/>
</dbReference>
<accession>A0A4R2RJV1</accession>
<dbReference type="Pfam" id="PF03819">
    <property type="entry name" value="MazG"/>
    <property type="match status" value="1"/>
</dbReference>
<feature type="domain" description="NTP pyrophosphohydrolase MazG-like" evidence="1">
    <location>
        <begin position="29"/>
        <end position="106"/>
    </location>
</feature>
<comment type="caution">
    <text evidence="2">The sequence shown here is derived from an EMBL/GenBank/DDBJ whole genome shotgun (WGS) entry which is preliminary data.</text>
</comment>